<dbReference type="Gene3D" id="3.40.50.2300">
    <property type="match status" value="1"/>
</dbReference>
<dbReference type="InterPro" id="IPR011006">
    <property type="entry name" value="CheY-like_superfamily"/>
</dbReference>
<keyword evidence="1 2" id="KW-0597">Phosphoprotein</keyword>
<evidence type="ECO:0000259" key="3">
    <source>
        <dbReference type="PROSITE" id="PS50110"/>
    </source>
</evidence>
<feature type="modified residue" description="4-aspartylphosphate" evidence="2">
    <location>
        <position position="56"/>
    </location>
</feature>
<dbReference type="InterPro" id="IPR050595">
    <property type="entry name" value="Bact_response_regulator"/>
</dbReference>
<dbReference type="RefSeq" id="WP_220373708.1">
    <property type="nucleotide sequence ID" value="NZ_JAEUAO010000006.1"/>
</dbReference>
<sequence length="127" mass="13649">MTCGKYTILICEDDWLIRSGTIEMLEERGHTVFEAADATTALTILSKRRNDVLVTDIGLPDMSGVLLAKRAKAMVAHLPVVFVTGHSEVEDIQTGPAVQLVYKPYSSATLAAAIALVTTDGKVCRAT</sequence>
<gene>
    <name evidence="4" type="ORF">JNB71_20855</name>
</gene>
<dbReference type="SUPFAM" id="SSF52172">
    <property type="entry name" value="CheY-like"/>
    <property type="match status" value="1"/>
</dbReference>
<proteinExistence type="predicted"/>
<feature type="domain" description="Response regulatory" evidence="3">
    <location>
        <begin position="7"/>
        <end position="118"/>
    </location>
</feature>
<dbReference type="Pfam" id="PF00072">
    <property type="entry name" value="Response_reg"/>
    <property type="match status" value="1"/>
</dbReference>
<dbReference type="EMBL" id="JAEUAO010000006">
    <property type="protein sequence ID" value="MBW9065758.1"/>
    <property type="molecule type" value="Genomic_DNA"/>
</dbReference>
<comment type="caution">
    <text evidence="4">The sequence shown here is derived from an EMBL/GenBank/DDBJ whole genome shotgun (WGS) entry which is preliminary data.</text>
</comment>
<evidence type="ECO:0000313" key="5">
    <source>
        <dbReference type="Proteomes" id="UP000757604"/>
    </source>
</evidence>
<accession>A0ABS7HHN1</accession>
<dbReference type="SMART" id="SM00448">
    <property type="entry name" value="REC"/>
    <property type="match status" value="1"/>
</dbReference>
<dbReference type="Proteomes" id="UP000757604">
    <property type="component" value="Unassembled WGS sequence"/>
</dbReference>
<evidence type="ECO:0000313" key="4">
    <source>
        <dbReference type="EMBL" id="MBW9065758.1"/>
    </source>
</evidence>
<dbReference type="PANTHER" id="PTHR44591">
    <property type="entry name" value="STRESS RESPONSE REGULATOR PROTEIN 1"/>
    <property type="match status" value="1"/>
</dbReference>
<evidence type="ECO:0000256" key="2">
    <source>
        <dbReference type="PROSITE-ProRule" id="PRU00169"/>
    </source>
</evidence>
<dbReference type="PANTHER" id="PTHR44591:SF25">
    <property type="entry name" value="CHEMOTAXIS TWO-COMPONENT RESPONSE REGULATOR"/>
    <property type="match status" value="1"/>
</dbReference>
<organism evidence="4 5">
    <name type="scientific">Rhizobium herbae</name>
    <dbReference type="NCBI Taxonomy" id="508661"/>
    <lineage>
        <taxon>Bacteria</taxon>
        <taxon>Pseudomonadati</taxon>
        <taxon>Pseudomonadota</taxon>
        <taxon>Alphaproteobacteria</taxon>
        <taxon>Hyphomicrobiales</taxon>
        <taxon>Rhizobiaceae</taxon>
        <taxon>Rhizobium/Agrobacterium group</taxon>
        <taxon>Rhizobium</taxon>
    </lineage>
</organism>
<evidence type="ECO:0000256" key="1">
    <source>
        <dbReference type="ARBA" id="ARBA00022553"/>
    </source>
</evidence>
<dbReference type="PROSITE" id="PS50110">
    <property type="entry name" value="RESPONSE_REGULATORY"/>
    <property type="match status" value="1"/>
</dbReference>
<name>A0ABS7HHN1_9HYPH</name>
<protein>
    <submittedName>
        <fullName evidence="4">Response regulator</fullName>
    </submittedName>
</protein>
<keyword evidence="5" id="KW-1185">Reference proteome</keyword>
<dbReference type="InterPro" id="IPR001789">
    <property type="entry name" value="Sig_transdc_resp-reg_receiver"/>
</dbReference>
<reference evidence="4 5" key="1">
    <citation type="journal article" date="2021" name="MBio">
        <title>Poor Competitiveness of Bradyrhizobium in Pigeon Pea Root Colonization in Indian Soils.</title>
        <authorList>
            <person name="Chalasani D."/>
            <person name="Basu A."/>
            <person name="Pullabhotla S.V.S.R.N."/>
            <person name="Jorrin B."/>
            <person name="Neal A.L."/>
            <person name="Poole P.S."/>
            <person name="Podile A.R."/>
            <person name="Tkacz A."/>
        </authorList>
    </citation>
    <scope>NUCLEOTIDE SEQUENCE [LARGE SCALE GENOMIC DNA]</scope>
    <source>
        <strain evidence="4 5">HU44</strain>
    </source>
</reference>